<dbReference type="RefSeq" id="WP_344240295.1">
    <property type="nucleotide sequence ID" value="NZ_BAAAHH010000008.1"/>
</dbReference>
<dbReference type="InterPro" id="IPR021257">
    <property type="entry name" value="DUF2809"/>
</dbReference>
<name>A0ABN1QYH7_9ACTN</name>
<organism evidence="2 3">
    <name type="scientific">Actinocorallia libanotica</name>
    <dbReference type="NCBI Taxonomy" id="46162"/>
    <lineage>
        <taxon>Bacteria</taxon>
        <taxon>Bacillati</taxon>
        <taxon>Actinomycetota</taxon>
        <taxon>Actinomycetes</taxon>
        <taxon>Streptosporangiales</taxon>
        <taxon>Thermomonosporaceae</taxon>
        <taxon>Actinocorallia</taxon>
    </lineage>
</organism>
<accession>A0ABN1QYH7</accession>
<sequence>MNTLRFRLAVLVGIAVTLATGLGVTLIGFGKAGEYAGGALYACLIGLLILLILPRMKPLLLLASTAGVCWAVEFFQLTPWPAEWAEQSFLARLVFGSTFHAPDLLPYILGAGLVAAVHAWTRRGPLPEAAP</sequence>
<dbReference type="EMBL" id="BAAAHH010000008">
    <property type="protein sequence ID" value="GAA0949125.1"/>
    <property type="molecule type" value="Genomic_DNA"/>
</dbReference>
<reference evidence="2 3" key="1">
    <citation type="journal article" date="2019" name="Int. J. Syst. Evol. Microbiol.">
        <title>The Global Catalogue of Microorganisms (GCM) 10K type strain sequencing project: providing services to taxonomists for standard genome sequencing and annotation.</title>
        <authorList>
            <consortium name="The Broad Institute Genomics Platform"/>
            <consortium name="The Broad Institute Genome Sequencing Center for Infectious Disease"/>
            <person name="Wu L."/>
            <person name="Ma J."/>
        </authorList>
    </citation>
    <scope>NUCLEOTIDE SEQUENCE [LARGE SCALE GENOMIC DNA]</scope>
    <source>
        <strain evidence="2 3">JCM 10696</strain>
    </source>
</reference>
<feature type="transmembrane region" description="Helical" evidence="1">
    <location>
        <begin position="104"/>
        <end position="121"/>
    </location>
</feature>
<gene>
    <name evidence="2" type="ORF">GCM10009550_26110</name>
</gene>
<keyword evidence="1" id="KW-0472">Membrane</keyword>
<protein>
    <recommendedName>
        <fullName evidence="4">DUF2809 domain-containing protein</fullName>
    </recommendedName>
</protein>
<keyword evidence="1" id="KW-0812">Transmembrane</keyword>
<feature type="transmembrane region" description="Helical" evidence="1">
    <location>
        <begin position="7"/>
        <end position="29"/>
    </location>
</feature>
<evidence type="ECO:0008006" key="4">
    <source>
        <dbReference type="Google" id="ProtNLM"/>
    </source>
</evidence>
<keyword evidence="1" id="KW-1133">Transmembrane helix</keyword>
<feature type="transmembrane region" description="Helical" evidence="1">
    <location>
        <begin position="35"/>
        <end position="53"/>
    </location>
</feature>
<evidence type="ECO:0000313" key="2">
    <source>
        <dbReference type="EMBL" id="GAA0949125.1"/>
    </source>
</evidence>
<evidence type="ECO:0000313" key="3">
    <source>
        <dbReference type="Proteomes" id="UP001500665"/>
    </source>
</evidence>
<proteinExistence type="predicted"/>
<dbReference type="Pfam" id="PF10990">
    <property type="entry name" value="DUF2809"/>
    <property type="match status" value="1"/>
</dbReference>
<evidence type="ECO:0000256" key="1">
    <source>
        <dbReference type="SAM" id="Phobius"/>
    </source>
</evidence>
<dbReference type="Proteomes" id="UP001500665">
    <property type="component" value="Unassembled WGS sequence"/>
</dbReference>
<feature type="transmembrane region" description="Helical" evidence="1">
    <location>
        <begin position="60"/>
        <end position="78"/>
    </location>
</feature>
<keyword evidence="3" id="KW-1185">Reference proteome</keyword>
<comment type="caution">
    <text evidence="2">The sequence shown here is derived from an EMBL/GenBank/DDBJ whole genome shotgun (WGS) entry which is preliminary data.</text>
</comment>